<feature type="compositionally biased region" description="Low complexity" evidence="1">
    <location>
        <begin position="124"/>
        <end position="134"/>
    </location>
</feature>
<protein>
    <submittedName>
        <fullName evidence="4">FHA domain containing protein</fullName>
    </submittedName>
</protein>
<dbReference type="Pfam" id="PF00498">
    <property type="entry name" value="FHA"/>
    <property type="match status" value="1"/>
</dbReference>
<evidence type="ECO:0000313" key="4">
    <source>
        <dbReference type="EMBL" id="ACY18106.1"/>
    </source>
</evidence>
<organism evidence="4 5">
    <name type="scientific">Haliangium ochraceum (strain DSM 14365 / JCM 11303 / SMP-2)</name>
    <dbReference type="NCBI Taxonomy" id="502025"/>
    <lineage>
        <taxon>Bacteria</taxon>
        <taxon>Pseudomonadati</taxon>
        <taxon>Myxococcota</taxon>
        <taxon>Polyangia</taxon>
        <taxon>Haliangiales</taxon>
        <taxon>Kofleriaceae</taxon>
        <taxon>Haliangium</taxon>
    </lineage>
</organism>
<evidence type="ECO:0000313" key="5">
    <source>
        <dbReference type="Proteomes" id="UP000001880"/>
    </source>
</evidence>
<reference evidence="4 5" key="1">
    <citation type="journal article" date="2010" name="Stand. Genomic Sci.">
        <title>Complete genome sequence of Haliangium ochraceum type strain (SMP-2).</title>
        <authorList>
            <consortium name="US DOE Joint Genome Institute (JGI-PGF)"/>
            <person name="Ivanova N."/>
            <person name="Daum C."/>
            <person name="Lang E."/>
            <person name="Abt B."/>
            <person name="Kopitz M."/>
            <person name="Saunders E."/>
            <person name="Lapidus A."/>
            <person name="Lucas S."/>
            <person name="Glavina Del Rio T."/>
            <person name="Nolan M."/>
            <person name="Tice H."/>
            <person name="Copeland A."/>
            <person name="Cheng J.F."/>
            <person name="Chen F."/>
            <person name="Bruce D."/>
            <person name="Goodwin L."/>
            <person name="Pitluck S."/>
            <person name="Mavromatis K."/>
            <person name="Pati A."/>
            <person name="Mikhailova N."/>
            <person name="Chen A."/>
            <person name="Palaniappan K."/>
            <person name="Land M."/>
            <person name="Hauser L."/>
            <person name="Chang Y.J."/>
            <person name="Jeffries C.D."/>
            <person name="Detter J.C."/>
            <person name="Brettin T."/>
            <person name="Rohde M."/>
            <person name="Goker M."/>
            <person name="Bristow J."/>
            <person name="Markowitz V."/>
            <person name="Eisen J.A."/>
            <person name="Hugenholtz P."/>
            <person name="Kyrpides N.C."/>
            <person name="Klenk H.P."/>
        </authorList>
    </citation>
    <scope>NUCLEOTIDE SEQUENCE [LARGE SCALE GENOMIC DNA]</scope>
    <source>
        <strain evidence="5">DSM 14365 / CIP 107738 / JCM 11303 / AJ 13395 / SMP-2</strain>
    </source>
</reference>
<dbReference type="InterPro" id="IPR049806">
    <property type="entry name" value="MasK-like_C"/>
</dbReference>
<dbReference type="AlphaFoldDB" id="D0LG81"/>
<dbReference type="PANTHER" id="PTHR23308">
    <property type="entry name" value="NUCLEAR INHIBITOR OF PROTEIN PHOSPHATASE-1"/>
    <property type="match status" value="1"/>
</dbReference>
<dbReference type="HOGENOM" id="CLU_026767_0_0_7"/>
<dbReference type="CDD" id="cd00060">
    <property type="entry name" value="FHA"/>
    <property type="match status" value="1"/>
</dbReference>
<keyword evidence="2" id="KW-0812">Transmembrane</keyword>
<feature type="region of interest" description="Disordered" evidence="1">
    <location>
        <begin position="489"/>
        <end position="526"/>
    </location>
</feature>
<feature type="transmembrane region" description="Helical" evidence="2">
    <location>
        <begin position="245"/>
        <end position="266"/>
    </location>
</feature>
<dbReference type="PROSITE" id="PS50006">
    <property type="entry name" value="FHA_DOMAIN"/>
    <property type="match status" value="1"/>
</dbReference>
<keyword evidence="2" id="KW-1133">Transmembrane helix</keyword>
<dbReference type="NCBIfam" id="NF033768">
    <property type="entry name" value="myxo_SS_tail"/>
    <property type="match status" value="1"/>
</dbReference>
<sequence length="767" mass="79865">MAGARVPITFRIYKGDTFVREETLTQPVIKVGKLSSSHLRLDDDAVSRMHAVIEVSGPGDVSIIDLGSTKGTHVNGQKINKAKLQSGDQISVGNTRLEIAIAGASDEEEDAPTRVHDVNGMNARAAAAPASSPAAAPPTPARPAPAGRPAAAPARPAPARPAPAPAAAPARPAPAPMAAPAAAPAPMAQSTAAAAAAPPAFGANASAGDASGARAIEIAAMLGDSVVGVKHLLNPKSGKITPMTYGLFIGGGILLLLGFIAFFFGVEVAAFNKVAHHEWVHDLKRPEFEFFQLHEKKLNPVFDWMAFGGMLFGTVAMSFGLVRLRNEKQSPYFRIGSAPEVEFPFDPAPVAAFPLVGPRGDEFVFNFAAGMDGEMMVEGETIPLAELQGKGRAQPAADLAGTVQVPIPAKARIRVNAGKSTFLISSVPRPKRLAAPLFAALESRVLMFFAASALFHFGLIAVLLNLPPDPRSLSLALGNNENRLTRFQSKAQEDPKQEEEEEEASDVASGGTGTAMALDEGKMGKEDSTRATGQFAMKNEDAADPQLAREQAMEQARNAGVLGSIKAMQGGAFASLTGTGDFASGLDDANVYGGLLGDEVGEMQGGFGFGRSGFGPGGGGDGWGTVGTGQYGTIGHGSGTGSGYGAGSGRGGMRNRRASPPEVRIGNAVATGDLDKNIIRRYIRRKLPQITYCYEKQLLVRSDLSGTVVTQFQISPQGVVLNSKADGVSKEVSSCVATVMQSITFPKPKGGGLVQVRYPFTFRPSGG</sequence>
<feature type="transmembrane region" description="Helical" evidence="2">
    <location>
        <begin position="304"/>
        <end position="324"/>
    </location>
</feature>
<feature type="region of interest" description="Disordered" evidence="1">
    <location>
        <begin position="124"/>
        <end position="181"/>
    </location>
</feature>
<evidence type="ECO:0000256" key="2">
    <source>
        <dbReference type="SAM" id="Phobius"/>
    </source>
</evidence>
<proteinExistence type="predicted"/>
<accession>D0LG81</accession>
<dbReference type="eggNOG" id="COG1716">
    <property type="taxonomic scope" value="Bacteria"/>
</dbReference>
<dbReference type="SUPFAM" id="SSF49879">
    <property type="entry name" value="SMAD/FHA domain"/>
    <property type="match status" value="1"/>
</dbReference>
<dbReference type="EMBL" id="CP001804">
    <property type="protein sequence ID" value="ACY18106.1"/>
    <property type="molecule type" value="Genomic_DNA"/>
</dbReference>
<evidence type="ECO:0000256" key="1">
    <source>
        <dbReference type="SAM" id="MobiDB-lite"/>
    </source>
</evidence>
<feature type="compositionally biased region" description="Low complexity" evidence="1">
    <location>
        <begin position="144"/>
        <end position="154"/>
    </location>
</feature>
<feature type="transmembrane region" description="Helical" evidence="2">
    <location>
        <begin position="445"/>
        <end position="466"/>
    </location>
</feature>
<dbReference type="InterPro" id="IPR008984">
    <property type="entry name" value="SMAD_FHA_dom_sf"/>
</dbReference>
<dbReference type="KEGG" id="hoh:Hoch_5627"/>
<keyword evidence="2" id="KW-0472">Membrane</keyword>
<dbReference type="Gene3D" id="2.60.200.20">
    <property type="match status" value="1"/>
</dbReference>
<feature type="compositionally biased region" description="Acidic residues" evidence="1">
    <location>
        <begin position="496"/>
        <end position="505"/>
    </location>
</feature>
<dbReference type="InterPro" id="IPR050923">
    <property type="entry name" value="Cell_Proc_Reg/RNA_Proc"/>
</dbReference>
<name>D0LG81_HALO1</name>
<dbReference type="Proteomes" id="UP000001880">
    <property type="component" value="Chromosome"/>
</dbReference>
<keyword evidence="5" id="KW-1185">Reference proteome</keyword>
<dbReference type="InterPro" id="IPR000253">
    <property type="entry name" value="FHA_dom"/>
</dbReference>
<dbReference type="STRING" id="502025.Hoch_5627"/>
<gene>
    <name evidence="4" type="ordered locus">Hoch_5627</name>
</gene>
<feature type="compositionally biased region" description="Pro residues" evidence="1">
    <location>
        <begin position="155"/>
        <end position="177"/>
    </location>
</feature>
<dbReference type="OrthoDB" id="5377858at2"/>
<feature type="domain" description="FHA" evidence="3">
    <location>
        <begin position="29"/>
        <end position="79"/>
    </location>
</feature>
<evidence type="ECO:0000259" key="3">
    <source>
        <dbReference type="PROSITE" id="PS50006"/>
    </source>
</evidence>
<dbReference type="SMART" id="SM00240">
    <property type="entry name" value="FHA"/>
    <property type="match status" value="1"/>
</dbReference>